<dbReference type="RefSeq" id="WP_339092608.1">
    <property type="nucleotide sequence ID" value="NZ_LR743507.1"/>
</dbReference>
<dbReference type="EMBL" id="LR743507">
    <property type="protein sequence ID" value="CAA2108609.1"/>
    <property type="molecule type" value="Genomic_DNA"/>
</dbReference>
<accession>A0A679JMX6</accession>
<dbReference type="PANTHER" id="PTHR10438:SF468">
    <property type="entry name" value="THIOREDOXIN-1-RELATED"/>
    <property type="match status" value="1"/>
</dbReference>
<dbReference type="Pfam" id="PF00085">
    <property type="entry name" value="Thioredoxin"/>
    <property type="match status" value="1"/>
</dbReference>
<dbReference type="CDD" id="cd02947">
    <property type="entry name" value="TRX_family"/>
    <property type="match status" value="1"/>
</dbReference>
<gene>
    <name evidence="2" type="ORF">VVAX_05113</name>
</gene>
<dbReference type="InterPro" id="IPR036249">
    <property type="entry name" value="Thioredoxin-like_sf"/>
</dbReference>
<dbReference type="Gene3D" id="3.40.30.10">
    <property type="entry name" value="Glutaredoxin"/>
    <property type="match status" value="1"/>
</dbReference>
<protein>
    <submittedName>
        <fullName evidence="2">Thioredoxin C-2</fullName>
    </submittedName>
</protein>
<reference evidence="2" key="1">
    <citation type="submission" date="2019-12" db="EMBL/GenBank/DDBJ databases">
        <authorList>
            <person name="Cremers G."/>
        </authorList>
    </citation>
    <scope>NUCLEOTIDE SEQUENCE</scope>
    <source>
        <strain evidence="2">Vvax</strain>
    </source>
</reference>
<dbReference type="SUPFAM" id="SSF52833">
    <property type="entry name" value="Thioredoxin-like"/>
    <property type="match status" value="1"/>
</dbReference>
<dbReference type="InterPro" id="IPR050620">
    <property type="entry name" value="Thioredoxin_H-type-like"/>
</dbReference>
<dbReference type="PROSITE" id="PS51352">
    <property type="entry name" value="THIOREDOXIN_2"/>
    <property type="match status" value="1"/>
</dbReference>
<dbReference type="InterPro" id="IPR013766">
    <property type="entry name" value="Thioredoxin_domain"/>
</dbReference>
<evidence type="ECO:0000313" key="2">
    <source>
        <dbReference type="EMBL" id="CAA2108609.1"/>
    </source>
</evidence>
<proteinExistence type="predicted"/>
<feature type="domain" description="Thioredoxin" evidence="1">
    <location>
        <begin position="1"/>
        <end position="109"/>
    </location>
</feature>
<sequence>MTSEYRTEQPDRTEIDALTGPAVVEFGTNWCGICKAAQPNIAEAFAKYPNVRRIKVEDGSGRPLGRSFNVRLWPTLVFMRDGRQVAKLVRPEDSQSIADALALIDAPAAAS</sequence>
<dbReference type="AlphaFoldDB" id="A0A679JMX6"/>
<name>A0A679JMX6_VARPD</name>
<evidence type="ECO:0000259" key="1">
    <source>
        <dbReference type="PROSITE" id="PS51352"/>
    </source>
</evidence>
<organism evidence="2">
    <name type="scientific">Variovorax paradoxus</name>
    <dbReference type="NCBI Taxonomy" id="34073"/>
    <lineage>
        <taxon>Bacteria</taxon>
        <taxon>Pseudomonadati</taxon>
        <taxon>Pseudomonadota</taxon>
        <taxon>Betaproteobacteria</taxon>
        <taxon>Burkholderiales</taxon>
        <taxon>Comamonadaceae</taxon>
        <taxon>Variovorax</taxon>
    </lineage>
</organism>
<dbReference type="PANTHER" id="PTHR10438">
    <property type="entry name" value="THIOREDOXIN"/>
    <property type="match status" value="1"/>
</dbReference>